<dbReference type="EMBL" id="CP072384">
    <property type="protein sequence ID" value="QUC07322.1"/>
    <property type="molecule type" value="Genomic_DNA"/>
</dbReference>
<keyword evidence="6" id="KW-1185">Reference proteome</keyword>
<evidence type="ECO:0000259" key="4">
    <source>
        <dbReference type="PROSITE" id="PS51733"/>
    </source>
</evidence>
<evidence type="ECO:0000256" key="2">
    <source>
        <dbReference type="ARBA" id="ARBA00023267"/>
    </source>
</evidence>
<keyword evidence="1 5" id="KW-0436">Ligase</keyword>
<dbReference type="CDD" id="cd16442">
    <property type="entry name" value="BPL"/>
    <property type="match status" value="1"/>
</dbReference>
<dbReference type="PROSITE" id="PS51733">
    <property type="entry name" value="BPL_LPL_CATALYTIC"/>
    <property type="match status" value="1"/>
</dbReference>
<protein>
    <recommendedName>
        <fullName evidence="3">biotin--[biotin carboxyl-carrier protein] ligase</fullName>
        <ecNumber evidence="3">6.3.4.15</ecNumber>
    </recommendedName>
</protein>
<dbReference type="GO" id="GO:0004077">
    <property type="term" value="F:biotin--[biotin carboxyl-carrier protein] ligase activity"/>
    <property type="evidence" value="ECO:0007669"/>
    <property type="project" value="UniProtKB-EC"/>
</dbReference>
<dbReference type="NCBIfam" id="TIGR00121">
    <property type="entry name" value="birA_ligase"/>
    <property type="match status" value="1"/>
</dbReference>
<dbReference type="EC" id="6.3.4.15" evidence="3"/>
<keyword evidence="2" id="KW-0092">Biotin</keyword>
<evidence type="ECO:0000256" key="3">
    <source>
        <dbReference type="ARBA" id="ARBA00024227"/>
    </source>
</evidence>
<dbReference type="Pfam" id="PF02237">
    <property type="entry name" value="BPL_C"/>
    <property type="match status" value="1"/>
</dbReference>
<gene>
    <name evidence="5" type="ORF">J5A65_10280</name>
</gene>
<sequence>MSENMWREVRWLDHTGSTNSDVAAEARRGEAEGLVVATLDQRAGRGRLDRSWVAPPGACLAFSLLLQPRPGPSQWGWLSLLAGMAVHAAISGMAREPQRVQLKWPNDVLIDGRKVCGILSERIEHPGGARAVIGVGINISMDEDQLPVPSATSCRIAGLPEDPRRLLVSVLEHFQRLYESWQAAGQVRSEYQRHCASIGIPLRIVVDQQRAIAGTGHGVDEYGRLQVETDAGVQVFAVGDVVHARFGELPERAV</sequence>
<evidence type="ECO:0000313" key="5">
    <source>
        <dbReference type="EMBL" id="QUC07322.1"/>
    </source>
</evidence>
<evidence type="ECO:0000256" key="1">
    <source>
        <dbReference type="ARBA" id="ARBA00022598"/>
    </source>
</evidence>
<dbReference type="InterPro" id="IPR004143">
    <property type="entry name" value="BPL_LPL_catalytic"/>
</dbReference>
<dbReference type="InterPro" id="IPR003142">
    <property type="entry name" value="BPL_C"/>
</dbReference>
<name>A0ABX7Y2L0_9ACTN</name>
<evidence type="ECO:0000313" key="6">
    <source>
        <dbReference type="Proteomes" id="UP000678513"/>
    </source>
</evidence>
<organism evidence="5 6">
    <name type="scientific">Arachnia rubra</name>
    <dbReference type="NCBI Taxonomy" id="1547448"/>
    <lineage>
        <taxon>Bacteria</taxon>
        <taxon>Bacillati</taxon>
        <taxon>Actinomycetota</taxon>
        <taxon>Actinomycetes</taxon>
        <taxon>Propionibacteriales</taxon>
        <taxon>Propionibacteriaceae</taxon>
        <taxon>Arachnia</taxon>
    </lineage>
</organism>
<dbReference type="InterPro" id="IPR045864">
    <property type="entry name" value="aa-tRNA-synth_II/BPL/LPL"/>
</dbReference>
<reference evidence="5 6" key="1">
    <citation type="submission" date="2021-03" db="EMBL/GenBank/DDBJ databases">
        <title>Human Oral Microbial Genomes.</title>
        <authorList>
            <person name="Johnston C.D."/>
            <person name="Chen T."/>
            <person name="Dewhirst F.E."/>
        </authorList>
    </citation>
    <scope>NUCLEOTIDE SEQUENCE [LARGE SCALE GENOMIC DNA]</scope>
    <source>
        <strain evidence="5 6">DSMZ 100122</strain>
    </source>
</reference>
<dbReference type="InterPro" id="IPR004408">
    <property type="entry name" value="Biotin_CoA_COase_ligase"/>
</dbReference>
<dbReference type="Proteomes" id="UP000678513">
    <property type="component" value="Chromosome"/>
</dbReference>
<dbReference type="Gene3D" id="3.30.930.10">
    <property type="entry name" value="Bira Bifunctional Protein, Domain 2"/>
    <property type="match status" value="1"/>
</dbReference>
<feature type="domain" description="BPL/LPL catalytic" evidence="4">
    <location>
        <begin position="1"/>
        <end position="182"/>
    </location>
</feature>
<accession>A0ABX7Y2L0</accession>
<dbReference type="Gene3D" id="2.30.30.100">
    <property type="match status" value="1"/>
</dbReference>
<dbReference type="RefSeq" id="WP_212321713.1">
    <property type="nucleotide sequence ID" value="NZ_AP024463.1"/>
</dbReference>
<dbReference type="PANTHER" id="PTHR12835">
    <property type="entry name" value="BIOTIN PROTEIN LIGASE"/>
    <property type="match status" value="1"/>
</dbReference>
<dbReference type="PANTHER" id="PTHR12835:SF5">
    <property type="entry name" value="BIOTIN--PROTEIN LIGASE"/>
    <property type="match status" value="1"/>
</dbReference>
<dbReference type="Pfam" id="PF03099">
    <property type="entry name" value="BPL_LplA_LipB"/>
    <property type="match status" value="1"/>
</dbReference>
<dbReference type="SUPFAM" id="SSF55681">
    <property type="entry name" value="Class II aaRS and biotin synthetases"/>
    <property type="match status" value="1"/>
</dbReference>
<proteinExistence type="predicted"/>